<keyword evidence="2" id="KW-1185">Reference proteome</keyword>
<organism evidence="1 2">
    <name type="scientific">Favolaschia claudopus</name>
    <dbReference type="NCBI Taxonomy" id="2862362"/>
    <lineage>
        <taxon>Eukaryota</taxon>
        <taxon>Fungi</taxon>
        <taxon>Dikarya</taxon>
        <taxon>Basidiomycota</taxon>
        <taxon>Agaricomycotina</taxon>
        <taxon>Agaricomycetes</taxon>
        <taxon>Agaricomycetidae</taxon>
        <taxon>Agaricales</taxon>
        <taxon>Marasmiineae</taxon>
        <taxon>Mycenaceae</taxon>
        <taxon>Favolaschia</taxon>
    </lineage>
</organism>
<dbReference type="Proteomes" id="UP001362999">
    <property type="component" value="Unassembled WGS sequence"/>
</dbReference>
<comment type="caution">
    <text evidence="1">The sequence shown here is derived from an EMBL/GenBank/DDBJ whole genome shotgun (WGS) entry which is preliminary data.</text>
</comment>
<evidence type="ECO:0000313" key="1">
    <source>
        <dbReference type="EMBL" id="KAK7037121.1"/>
    </source>
</evidence>
<accession>A0AAW0CCN0</accession>
<dbReference type="EMBL" id="JAWWNJ010000018">
    <property type="protein sequence ID" value="KAK7037121.1"/>
    <property type="molecule type" value="Genomic_DNA"/>
</dbReference>
<reference evidence="1 2" key="1">
    <citation type="journal article" date="2024" name="J Genomics">
        <title>Draft genome sequencing and assembly of Favolaschia claudopus CIRM-BRFM 2984 isolated from oak limbs.</title>
        <authorList>
            <person name="Navarro D."/>
            <person name="Drula E."/>
            <person name="Chaduli D."/>
            <person name="Cazenave R."/>
            <person name="Ahrendt S."/>
            <person name="Wang J."/>
            <person name="Lipzen A."/>
            <person name="Daum C."/>
            <person name="Barry K."/>
            <person name="Grigoriev I.V."/>
            <person name="Favel A."/>
            <person name="Rosso M.N."/>
            <person name="Martin F."/>
        </authorList>
    </citation>
    <scope>NUCLEOTIDE SEQUENCE [LARGE SCALE GENOMIC DNA]</scope>
    <source>
        <strain evidence="1 2">CIRM-BRFM 2984</strain>
    </source>
</reference>
<gene>
    <name evidence="1" type="ORF">R3P38DRAFT_2517029</name>
</gene>
<dbReference type="AlphaFoldDB" id="A0AAW0CCN0"/>
<name>A0AAW0CCN0_9AGAR</name>
<evidence type="ECO:0000313" key="2">
    <source>
        <dbReference type="Proteomes" id="UP001362999"/>
    </source>
</evidence>
<sequence>LVSSDKYGKYIDNFDEVQAELVEHYGAQVLSKDLDSAIAGDQDRHIRHDAIETLGIFSDILKDVSLQGIIPTNFGVAQSEWEPNSYGETEFVKVGRKDVEIALPFDIWWPCAVLWAQGMEIMIRMQEA</sequence>
<protein>
    <submittedName>
        <fullName evidence="1">Uncharacterized protein</fullName>
    </submittedName>
</protein>
<feature type="non-terminal residue" evidence="1">
    <location>
        <position position="1"/>
    </location>
</feature>
<proteinExistence type="predicted"/>